<name>A0A9P5Q1A1_9AGAR</name>
<evidence type="ECO:0000313" key="1">
    <source>
        <dbReference type="EMBL" id="KAF9072267.1"/>
    </source>
</evidence>
<dbReference type="EMBL" id="JADNRY010000025">
    <property type="protein sequence ID" value="KAF9072267.1"/>
    <property type="molecule type" value="Genomic_DNA"/>
</dbReference>
<organism evidence="1 2">
    <name type="scientific">Rhodocollybia butyracea</name>
    <dbReference type="NCBI Taxonomy" id="206335"/>
    <lineage>
        <taxon>Eukaryota</taxon>
        <taxon>Fungi</taxon>
        <taxon>Dikarya</taxon>
        <taxon>Basidiomycota</taxon>
        <taxon>Agaricomycotina</taxon>
        <taxon>Agaricomycetes</taxon>
        <taxon>Agaricomycetidae</taxon>
        <taxon>Agaricales</taxon>
        <taxon>Marasmiineae</taxon>
        <taxon>Omphalotaceae</taxon>
        <taxon>Rhodocollybia</taxon>
    </lineage>
</organism>
<reference evidence="1" key="1">
    <citation type="submission" date="2020-11" db="EMBL/GenBank/DDBJ databases">
        <authorList>
            <consortium name="DOE Joint Genome Institute"/>
            <person name="Ahrendt S."/>
            <person name="Riley R."/>
            <person name="Andreopoulos W."/>
            <person name="Labutti K."/>
            <person name="Pangilinan J."/>
            <person name="Ruiz-Duenas F.J."/>
            <person name="Barrasa J.M."/>
            <person name="Sanchez-Garcia M."/>
            <person name="Camarero S."/>
            <person name="Miyauchi S."/>
            <person name="Serrano A."/>
            <person name="Linde D."/>
            <person name="Babiker R."/>
            <person name="Drula E."/>
            <person name="Ayuso-Fernandez I."/>
            <person name="Pacheco R."/>
            <person name="Padilla G."/>
            <person name="Ferreira P."/>
            <person name="Barriuso J."/>
            <person name="Kellner H."/>
            <person name="Castanera R."/>
            <person name="Alfaro M."/>
            <person name="Ramirez L."/>
            <person name="Pisabarro A.G."/>
            <person name="Kuo A."/>
            <person name="Tritt A."/>
            <person name="Lipzen A."/>
            <person name="He G."/>
            <person name="Yan M."/>
            <person name="Ng V."/>
            <person name="Cullen D."/>
            <person name="Martin F."/>
            <person name="Rosso M.-N."/>
            <person name="Henrissat B."/>
            <person name="Hibbett D."/>
            <person name="Martinez A.T."/>
            <person name="Grigoriev I.V."/>
        </authorList>
    </citation>
    <scope>NUCLEOTIDE SEQUENCE</scope>
    <source>
        <strain evidence="1">AH 40177</strain>
    </source>
</reference>
<sequence>MHLKVTGILVIPKEKVPDGKLTSTPHEAVNHSICISTNYTSWLASISLSEIHDRICLPYADLTQTRPDTRQREKQITGAL</sequence>
<comment type="caution">
    <text evidence="1">The sequence shown here is derived from an EMBL/GenBank/DDBJ whole genome shotgun (WGS) entry which is preliminary data.</text>
</comment>
<protein>
    <submittedName>
        <fullName evidence="1">Uncharacterized protein</fullName>
    </submittedName>
</protein>
<gene>
    <name evidence="1" type="ORF">BDP27DRAFT_1320650</name>
</gene>
<evidence type="ECO:0000313" key="2">
    <source>
        <dbReference type="Proteomes" id="UP000772434"/>
    </source>
</evidence>
<dbReference type="OrthoDB" id="3427at2759"/>
<keyword evidence="2" id="KW-1185">Reference proteome</keyword>
<accession>A0A9P5Q1A1</accession>
<dbReference type="AlphaFoldDB" id="A0A9P5Q1A1"/>
<dbReference type="Proteomes" id="UP000772434">
    <property type="component" value="Unassembled WGS sequence"/>
</dbReference>
<proteinExistence type="predicted"/>